<protein>
    <recommendedName>
        <fullName evidence="11">WD repeat-containing protein 90</fullName>
    </recommendedName>
</protein>
<accession>F6WAH4</accession>
<dbReference type="InterPro" id="IPR055440">
    <property type="entry name" value="Beta-prop_WDR90_4th"/>
</dbReference>
<dbReference type="InterPro" id="IPR036322">
    <property type="entry name" value="WD40_repeat_dom_sf"/>
</dbReference>
<evidence type="ECO:0000256" key="8">
    <source>
        <dbReference type="ARBA" id="ARBA00023212"/>
    </source>
</evidence>
<dbReference type="SUPFAM" id="SSF50978">
    <property type="entry name" value="WD40 repeat-like"/>
    <property type="match status" value="3"/>
</dbReference>
<proteinExistence type="inferred from homology"/>
<evidence type="ECO:0000256" key="2">
    <source>
        <dbReference type="ARBA" id="ARBA00004607"/>
    </source>
</evidence>
<evidence type="ECO:0000256" key="10">
    <source>
        <dbReference type="ARBA" id="ARBA00061300"/>
    </source>
</evidence>
<dbReference type="PROSITE" id="PS50082">
    <property type="entry name" value="WD_REPEATS_2"/>
    <property type="match status" value="3"/>
</dbReference>
<dbReference type="PROSITE" id="PS50294">
    <property type="entry name" value="WD_REPEATS_REGION"/>
    <property type="match status" value="2"/>
</dbReference>
<comment type="function">
    <text evidence="9">Microtubule-binding protein that plays a crucial role in ensuring inner core protein localization within the centriole core, as well as in maintaining the microtubule wall integrity and the overall centriole roundness and stability. Required for efficient primary cilium formation.</text>
</comment>
<feature type="compositionally biased region" description="Basic and acidic residues" evidence="13">
    <location>
        <begin position="320"/>
        <end position="335"/>
    </location>
</feature>
<evidence type="ECO:0000259" key="17">
    <source>
        <dbReference type="Pfam" id="PF23409"/>
    </source>
</evidence>
<dbReference type="GO" id="GO:0034451">
    <property type="term" value="C:centriolar satellite"/>
    <property type="evidence" value="ECO:0007669"/>
    <property type="project" value="UniProtKB-SubCell"/>
</dbReference>
<dbReference type="Pfam" id="PF05018">
    <property type="entry name" value="CFA20_dom"/>
    <property type="match status" value="1"/>
</dbReference>
<keyword evidence="5" id="KW-0493">Microtubule</keyword>
<evidence type="ECO:0000256" key="11">
    <source>
        <dbReference type="ARBA" id="ARBA00070509"/>
    </source>
</evidence>
<name>F6WAH4_XENTR</name>
<keyword evidence="8" id="KW-0206">Cytoskeleton</keyword>
<dbReference type="InterPro" id="IPR050630">
    <property type="entry name" value="WD_repeat_EMAP"/>
</dbReference>
<comment type="subcellular location">
    <subcellularLocation>
        <location evidence="2">Cytoplasm</location>
        <location evidence="2">Cytoskeleton</location>
        <location evidence="2">Microtubule organizing center</location>
        <location evidence="2">Centrosome</location>
        <location evidence="2">Centriolar satellite</location>
    </subcellularLocation>
    <subcellularLocation>
        <location evidence="1">Cytoplasm</location>
        <location evidence="1">Cytoskeleton</location>
        <location evidence="1">Microtubule organizing center</location>
        <location evidence="1">Centrosome</location>
        <location evidence="1">Centriole</location>
    </subcellularLocation>
</comment>
<feature type="region of interest" description="Disordered" evidence="13">
    <location>
        <begin position="257"/>
        <end position="278"/>
    </location>
</feature>
<dbReference type="ExpressionAtlas" id="F6WAH4">
    <property type="expression patterns" value="baseline"/>
</dbReference>
<feature type="compositionally biased region" description="Basic and acidic residues" evidence="13">
    <location>
        <begin position="1114"/>
        <end position="1129"/>
    </location>
</feature>
<dbReference type="InterPro" id="IPR055439">
    <property type="entry name" value="Beta-prop_EML_1st"/>
</dbReference>
<dbReference type="InterPro" id="IPR011047">
    <property type="entry name" value="Quinoprotein_ADH-like_sf"/>
</dbReference>
<dbReference type="FunFam" id="2.130.10.10:FF:000590">
    <property type="entry name" value="WD repeat domain 90"/>
    <property type="match status" value="1"/>
</dbReference>
<keyword evidence="4 12" id="KW-0853">WD repeat</keyword>
<dbReference type="InterPro" id="IPR007714">
    <property type="entry name" value="CFA20_dom"/>
</dbReference>
<dbReference type="FunFam" id="2.130.10.10:FF:001223">
    <property type="entry name" value="WD repeat-containing protein 90"/>
    <property type="match status" value="1"/>
</dbReference>
<evidence type="ECO:0000256" key="5">
    <source>
        <dbReference type="ARBA" id="ARBA00022701"/>
    </source>
</evidence>
<dbReference type="FunFam" id="2.130.10.10:FF:000522">
    <property type="entry name" value="WD repeat domain 90"/>
    <property type="match status" value="1"/>
</dbReference>
<evidence type="ECO:0000256" key="9">
    <source>
        <dbReference type="ARBA" id="ARBA00060089"/>
    </source>
</evidence>
<evidence type="ECO:0000256" key="1">
    <source>
        <dbReference type="ARBA" id="ARBA00004114"/>
    </source>
</evidence>
<feature type="region of interest" description="Disordered" evidence="13">
    <location>
        <begin position="1053"/>
        <end position="1133"/>
    </location>
</feature>
<dbReference type="SUPFAM" id="SSF50998">
    <property type="entry name" value="Quinoprotein alcohol dehydrogenase-like"/>
    <property type="match status" value="1"/>
</dbReference>
<evidence type="ECO:0000259" key="16">
    <source>
        <dbReference type="Pfam" id="PF23393"/>
    </source>
</evidence>
<dbReference type="HOGENOM" id="CLU_002454_0_0_1"/>
<dbReference type="Gene3D" id="2.130.10.10">
    <property type="entry name" value="YVTN repeat-like/Quinoprotein amine dehydrogenase"/>
    <property type="match status" value="6"/>
</dbReference>
<feature type="repeat" description="WD" evidence="12">
    <location>
        <begin position="1530"/>
        <end position="1571"/>
    </location>
</feature>
<dbReference type="GO" id="GO:0005874">
    <property type="term" value="C:microtubule"/>
    <property type="evidence" value="ECO:0007669"/>
    <property type="project" value="UniProtKB-KW"/>
</dbReference>
<evidence type="ECO:0000313" key="18">
    <source>
        <dbReference type="Ensembl" id="ENSXETP00000007829"/>
    </source>
</evidence>
<dbReference type="Pfam" id="PF23409">
    <property type="entry name" value="Beta-prop_EML"/>
    <property type="match status" value="1"/>
</dbReference>
<feature type="domain" description="EML-like first beta-propeller" evidence="17">
    <location>
        <begin position="1246"/>
        <end position="1473"/>
    </location>
</feature>
<comment type="similarity">
    <text evidence="10">Belongs to the WD repeat WDR90/POC16 family.</text>
</comment>
<evidence type="ECO:0000256" key="4">
    <source>
        <dbReference type="ARBA" id="ARBA00022574"/>
    </source>
</evidence>
<dbReference type="Xenbase" id="XB-GENE-5825492">
    <property type="gene designation" value="wdr90"/>
</dbReference>
<dbReference type="SMART" id="SM00320">
    <property type="entry name" value="WD40"/>
    <property type="match status" value="21"/>
</dbReference>
<dbReference type="Pfam" id="PF23342">
    <property type="entry name" value="WDR90_beta-prop_4th"/>
    <property type="match status" value="1"/>
</dbReference>
<dbReference type="Ensembl" id="ENSXETT00000007829">
    <property type="protein sequence ID" value="ENSXETP00000007829"/>
    <property type="gene ID" value="ENSXETG00000003627"/>
</dbReference>
<feature type="repeat" description="WD" evidence="12">
    <location>
        <begin position="1622"/>
        <end position="1663"/>
    </location>
</feature>
<keyword evidence="7" id="KW-0970">Cilium biogenesis/degradation</keyword>
<dbReference type="GO" id="GO:0005814">
    <property type="term" value="C:centriole"/>
    <property type="evidence" value="ECO:0007669"/>
    <property type="project" value="UniProtKB-SubCell"/>
</dbReference>
<evidence type="ECO:0000256" key="3">
    <source>
        <dbReference type="ARBA" id="ARBA00022490"/>
    </source>
</evidence>
<sequence length="1848" mass="203394">MAGVWQHPFVNVFKHLRLEEWKKSSKEGDVTSVMDKTLKCTVYRIRGSIPAGNYIQLPKTSSQSLGLTGRYLYILFKPLPGKHFVVHIDVSAEDGQTVRISFSNLFKEFKSTATWLQFPFVCGAIKGSVYDSTAQGARQGMVGPAPSGSRWTCLLLDVQYILSLYLSRRYSHLRSAKLCSNLLVKNLMTSDLLFNPEVNFMEARHAKPLPDGISPMPREMSFPVPKGEKWHDLYDFIMFPSDSSKLPYDSIQKGQSMVTAPGAPMSRSPARERPRSVTISKPVQDRVSLIQQITTPRPMPHRSLLRVESVPERPVSVSARAEEARDLEDRSRGVEQDGGVHVYAHKTNKLSIHRHKSDSEQVICTKVDRPETLSVPPECKKLLPDPIFNLRRIIGFGGCTERFALWTHTGCSVVYPCHAIIVVLEVKTGEQRFLLGHTDKVSALAFNGSCTLLASAQTGSLSMVRLWHFQKGSCLAMFKTHVHSVSYLSFSHSGTVLCGVGKDGHGKTMVVVWNTSQASRSGEVAVLAKAHTDIDIQTMKIAFFDDTRMVSCGKDNVRLWRVRGGTLRSCPVNLGEYHMLEFSDLAFEAGHRPEKEAEDRTLYVSSCSGHILEIDYKNVVLRNVRRVQPGQQQHSERRDKQTFSSGPGIAINSLSVSATFCATGTEDGYLRLWPLDFSGVFLEAEHEGPVSCVAISPEGLRVLSCTSSGELGVLDVPSRGYNTLMRSHTDTLLSFSCHPTHPQLVTVSSDNTIRIWDTGTLQQLYDFTAEEETPCAVTFHPVRQAFACGFSSGTIRFFDITATALQAEHKQHRGAITGLLFSPDGSLMYSCCSLGSVALYSIGHKEQHVLRVLGNVVCKDSERGPMALSLSSDGRLLAFVGPTEYTVTVMDARSLDELLRVDVSILDLDSTTLDCALGLAFSPLKPHHLLVSTSGNKILWLDPKTGRLTREVTQVHKQCCSSLAVSMDTRYMLTAGDRLLKVWDQRQPGTVRPQVFIGHSEAVQQVDFSPDQQSVISAGDAVFIWDFLAAPDPEFTKTDCVPALPFALHSSAALDPSSEHRRDSTFISSGMPRGTAPRPCISSPPRLDISPVQGMDHPDLFSESDDGQEEEGNRDEQERTLVPDTRDNLVESDEQSSVVIIECQPNRAKLLTGSKSNSSSLREGMVKSTHEPPRPDSYTHFHTRFKASCLAKGMCHPPEGQEMLTLRALIGYNGNGRANMAWNPDTGFFSYTCGCVIVVEDLHSGSQRHWLGHPEEISTLALTNDALVLASASGSGDGSSLCQIRIWDTQDGSCMKILTHHRTEVQAMSYSRDDRLFVSIGDYRDGNLALWSTKGYELLATSRLFQPVHAVTFNPAHFDDFASAGPGAVSFWRIETQGTDTQIKVYRVAVPEEVGTAAELTSITYNSTSLLYSGCSTGQVCVWDCQTHRCFLTWEADQGEIGILLCRGNRLLTGSNTRRIRLWCVAAVQELREKGSGASSTSVLMEHEMTLDGAIVSATFDDALEMGIVGTTAGTLWYINWVENTSIRLISGHRNKVMDLAVAHGESHCATCGEDGSLRIWSLQSCELLLQFQVLNQSCLCLAWSPQPKSGPSTEDQRIAAGYSDGTIRIFSVSKTEMEMKIHPHPCAVTSIAYSTSGDVLLTGGKDGQMAITSPRTGMTIRVLSDHKGSPITTIECTGRKLTGLPTDGELWLAASTDRRVSIWASDWSKDKCELLDWLSFPAPTSQKDLDVSVPTLAAFCPWQPGTVVYSGFGVEKEILFYSLIQKQVLLRIPLSHFATSLTLSPAASLIAVGSNERLLRLIDTSAGTKQDFAAYDDGVHLCRVSPSGNLLLTASYNQVLVWDIQNS</sequence>
<dbReference type="GO" id="GO:0030030">
    <property type="term" value="P:cell projection organization"/>
    <property type="evidence" value="ECO:0007669"/>
    <property type="project" value="UniProtKB-KW"/>
</dbReference>
<evidence type="ECO:0000256" key="6">
    <source>
        <dbReference type="ARBA" id="ARBA00022737"/>
    </source>
</evidence>
<feature type="region of interest" description="Disordered" evidence="13">
    <location>
        <begin position="1151"/>
        <end position="1178"/>
    </location>
</feature>
<feature type="region of interest" description="Disordered" evidence="13">
    <location>
        <begin position="316"/>
        <end position="336"/>
    </location>
</feature>
<evidence type="ECO:0000256" key="13">
    <source>
        <dbReference type="SAM" id="MobiDB-lite"/>
    </source>
</evidence>
<feature type="compositionally biased region" description="Basic and acidic residues" evidence="13">
    <location>
        <begin position="1164"/>
        <end position="1178"/>
    </location>
</feature>
<dbReference type="Bgee" id="ENSXETG00000003627">
    <property type="expression patterns" value="Expressed in 2-cell stage embryo and 8 other cell types or tissues"/>
</dbReference>
<dbReference type="GeneTree" id="ENSGT00940000160173"/>
<dbReference type="PANTHER" id="PTHR13720:SF24">
    <property type="entry name" value="WD REPEAT-CONTAINING PROTEIN 90"/>
    <property type="match status" value="1"/>
</dbReference>
<feature type="domain" description="WDR90 4th beta-propeller" evidence="15">
    <location>
        <begin position="1536"/>
        <end position="1847"/>
    </location>
</feature>
<dbReference type="FunFam" id="2.130.10.10:FF:001872">
    <property type="entry name" value="WD repeat-containing protein 90"/>
    <property type="match status" value="1"/>
</dbReference>
<evidence type="ECO:0000259" key="15">
    <source>
        <dbReference type="Pfam" id="PF23342"/>
    </source>
</evidence>
<evidence type="ECO:0000256" key="12">
    <source>
        <dbReference type="PROSITE-ProRule" id="PRU00221"/>
    </source>
</evidence>
<dbReference type="Pfam" id="PF23393">
    <property type="entry name" value="Beta-prop_WDR90_POC16_2nd"/>
    <property type="match status" value="1"/>
</dbReference>
<keyword evidence="6" id="KW-0677">Repeat</keyword>
<dbReference type="PaxDb" id="8364-ENSXETP00000028651"/>
<dbReference type="InterPro" id="IPR055441">
    <property type="entry name" value="Beta-prop_WDR90_POC16_2nd"/>
</dbReference>
<feature type="compositionally biased region" description="Acidic residues" evidence="13">
    <location>
        <begin position="1102"/>
        <end position="1113"/>
    </location>
</feature>
<keyword evidence="3" id="KW-0963">Cytoplasm</keyword>
<feature type="repeat" description="WD" evidence="12">
    <location>
        <begin position="725"/>
        <end position="766"/>
    </location>
</feature>
<organism evidence="18">
    <name type="scientific">Xenopus tropicalis</name>
    <name type="common">Western clawed frog</name>
    <name type="synonym">Silurana tropicalis</name>
    <dbReference type="NCBI Taxonomy" id="8364"/>
    <lineage>
        <taxon>Eukaryota</taxon>
        <taxon>Metazoa</taxon>
        <taxon>Chordata</taxon>
        <taxon>Craniata</taxon>
        <taxon>Vertebrata</taxon>
        <taxon>Euteleostomi</taxon>
        <taxon>Amphibia</taxon>
        <taxon>Batrachia</taxon>
        <taxon>Anura</taxon>
        <taxon>Pipoidea</taxon>
        <taxon>Pipidae</taxon>
        <taxon>Xenopodinae</taxon>
        <taxon>Xenopus</taxon>
        <taxon>Silurana</taxon>
    </lineage>
</organism>
<gene>
    <name evidence="18" type="primary">wdr90</name>
</gene>
<dbReference type="PANTHER" id="PTHR13720">
    <property type="entry name" value="WD-40 REPEAT PROTEIN"/>
    <property type="match status" value="1"/>
</dbReference>
<dbReference type="InterPro" id="IPR001680">
    <property type="entry name" value="WD40_rpt"/>
</dbReference>
<dbReference type="InterPro" id="IPR015943">
    <property type="entry name" value="WD40/YVTN_repeat-like_dom_sf"/>
</dbReference>
<feature type="domain" description="CFA20" evidence="14">
    <location>
        <begin position="4"/>
        <end position="120"/>
    </location>
</feature>
<reference evidence="18" key="1">
    <citation type="journal article" date="2010" name="Science">
        <title>The genome of the Western clawed frog Xenopus tropicalis.</title>
        <authorList>
            <person name="Hellsten U."/>
            <person name="Harland R.M."/>
            <person name="Gilchrist M.J."/>
            <person name="Hendrix D."/>
            <person name="Jurka J."/>
            <person name="Kapitonov V."/>
            <person name="Ovcharenko I."/>
            <person name="Putnam N.H."/>
            <person name="Shu S."/>
            <person name="Taher L."/>
            <person name="Blitz I.L."/>
            <person name="Blumberg B."/>
            <person name="Dichmann D.S."/>
            <person name="Dubchak I."/>
            <person name="Amaya E."/>
            <person name="Detter J.C."/>
            <person name="Fletcher R."/>
            <person name="Gerhard D.S."/>
            <person name="Goodstein D."/>
            <person name="Graves T."/>
            <person name="Grigoriev I.V."/>
            <person name="Grimwood J."/>
            <person name="Kawashima T."/>
            <person name="Lindquist E."/>
            <person name="Lucas S.M."/>
            <person name="Mead P.E."/>
            <person name="Mitros T."/>
            <person name="Ogino H."/>
            <person name="Ohta Y."/>
            <person name="Poliakov A.V."/>
            <person name="Pollet N."/>
            <person name="Robert J."/>
            <person name="Salamov A."/>
            <person name="Sater A.K."/>
            <person name="Schmutz J."/>
            <person name="Terry A."/>
            <person name="Vize P.D."/>
            <person name="Warren W.C."/>
            <person name="Wells D."/>
            <person name="Wills A."/>
            <person name="Wilson R.K."/>
            <person name="Zimmerman L.B."/>
            <person name="Zorn A.M."/>
            <person name="Grainger R."/>
            <person name="Grammer T."/>
            <person name="Khokha M.K."/>
            <person name="Richardson P.M."/>
            <person name="Rokhsar D.S."/>
        </authorList>
    </citation>
    <scope>NUCLEOTIDE SEQUENCE [LARGE SCALE GENOMIC DNA]</scope>
    <source>
        <strain evidence="18">Nigerian</strain>
    </source>
</reference>
<evidence type="ECO:0000256" key="7">
    <source>
        <dbReference type="ARBA" id="ARBA00022794"/>
    </source>
</evidence>
<reference evidence="18" key="2">
    <citation type="submission" date="2011-06" db="UniProtKB">
        <authorList>
            <consortium name="Ensembl"/>
        </authorList>
    </citation>
    <scope>IDENTIFICATION</scope>
</reference>
<evidence type="ECO:0000259" key="14">
    <source>
        <dbReference type="Pfam" id="PF05018"/>
    </source>
</evidence>
<dbReference type="Pfam" id="PF00400">
    <property type="entry name" value="WD40"/>
    <property type="match status" value="1"/>
</dbReference>
<feature type="domain" description="WDR90/POC16 second beta-propeller" evidence="16">
    <location>
        <begin position="736"/>
        <end position="1026"/>
    </location>
</feature>